<sequence length="558" mass="59965">MLNNCFIKAGKSAAGFYVLKNLLMRILKLVYFGLLCFILSASVVACSDDNPVSGGTEVPPETDNNGDGDNNPDTDNTLEEYPAPDRSSIAAFPGAYGAGRFTTGGAGGKVYVVTSLADTNEKGTLRYGISQSGARTIVFAVSGLIDLNSPLKIVNGDLTIAGQTAPGDGICLKGYPVSVQADNVIIRFMRFRMGSDNFTTEGEADSGDALWGKQHKNIIIDHCSMSWCTDECASFYDNSNFTMQWCIISESLNRSVHTKGNHGYGGIWGGSPATFHHNLLAHHSSRTPRLCGSRYTGKPGNEKVDLRNNVFYNWGPTNGGYAGEGGSYNFVNNYYKPGPSTNEKPNIVNRIFQPNGDDGKNKNAKGTWGMFYLNGNYFDGTCPQLNPAYQSLLEEVNNDNWVGLQPNETSGVLLPSGGKSAIQANSEFTITDDAALFTQSASEAYKAVLLYAGASLKSDAVDRRIVDNVRNGDYTASGSNGSVLGLIDKATDVGGWPVYVKENAPVDTDGDGMPDAWEAANGLNPKSSADGVKYNLSKEYTNLEVYINSLVEKLYPAK</sequence>
<reference evidence="4 5" key="2">
    <citation type="submission" date="2007-11" db="EMBL/GenBank/DDBJ databases">
        <authorList>
            <person name="Fulton L."/>
            <person name="Clifton S."/>
            <person name="Fulton B."/>
            <person name="Xu J."/>
            <person name="Minx P."/>
            <person name="Pepin K.H."/>
            <person name="Johnson M."/>
            <person name="Thiruvilangam P."/>
            <person name="Bhonagiri V."/>
            <person name="Nash W.E."/>
            <person name="Mardis E.R."/>
            <person name="Wilson R.K."/>
        </authorList>
    </citation>
    <scope>NUCLEOTIDE SEQUENCE [LARGE SCALE GENOMIC DNA]</scope>
    <source>
        <strain evidence="4 5">ATCC 43183</strain>
    </source>
</reference>
<name>B0NUU6_BACSE</name>
<dbReference type="EMBL" id="ABFZ02000022">
    <property type="protein sequence ID" value="EDS14139.1"/>
    <property type="molecule type" value="Genomic_DNA"/>
</dbReference>
<dbReference type="AlphaFoldDB" id="B0NUU6"/>
<evidence type="ECO:0000256" key="3">
    <source>
        <dbReference type="SAM" id="MobiDB-lite"/>
    </source>
</evidence>
<dbReference type="InterPro" id="IPR011050">
    <property type="entry name" value="Pectin_lyase_fold/virulence"/>
</dbReference>
<dbReference type="GO" id="GO:0046872">
    <property type="term" value="F:metal ion binding"/>
    <property type="evidence" value="ECO:0007669"/>
    <property type="project" value="UniProtKB-KW"/>
</dbReference>
<dbReference type="HOGENOM" id="CLU_016764_2_0_10"/>
<protein>
    <recommendedName>
        <fullName evidence="6">Pectate lyase</fullName>
    </recommendedName>
</protein>
<evidence type="ECO:0008006" key="6">
    <source>
        <dbReference type="Google" id="ProtNLM"/>
    </source>
</evidence>
<accession>B0NUU6</accession>
<proteinExistence type="predicted"/>
<dbReference type="Gene3D" id="2.160.20.10">
    <property type="entry name" value="Single-stranded right-handed beta-helix, Pectin lyase-like"/>
    <property type="match status" value="1"/>
</dbReference>
<evidence type="ECO:0000256" key="2">
    <source>
        <dbReference type="ARBA" id="ARBA00023180"/>
    </source>
</evidence>
<evidence type="ECO:0000256" key="1">
    <source>
        <dbReference type="ARBA" id="ARBA00022723"/>
    </source>
</evidence>
<keyword evidence="2" id="KW-0325">Glycoprotein</keyword>
<dbReference type="InterPro" id="IPR012334">
    <property type="entry name" value="Pectin_lyas_fold"/>
</dbReference>
<evidence type="ECO:0000313" key="5">
    <source>
        <dbReference type="Proteomes" id="UP000004713"/>
    </source>
</evidence>
<keyword evidence="1" id="KW-0479">Metal-binding</keyword>
<feature type="region of interest" description="Disordered" evidence="3">
    <location>
        <begin position="51"/>
        <end position="85"/>
    </location>
</feature>
<dbReference type="eggNOG" id="COG3866">
    <property type="taxonomic scope" value="Bacteria"/>
</dbReference>
<dbReference type="PANTHER" id="PTHR42970">
    <property type="entry name" value="PECTATE LYASE C-RELATED"/>
    <property type="match status" value="1"/>
</dbReference>
<gene>
    <name evidence="4" type="ORF">BACSTE_03283</name>
</gene>
<organism evidence="4 5">
    <name type="scientific">Bacteroides stercoris ATCC 43183</name>
    <dbReference type="NCBI Taxonomy" id="449673"/>
    <lineage>
        <taxon>Bacteria</taxon>
        <taxon>Pseudomonadati</taxon>
        <taxon>Bacteroidota</taxon>
        <taxon>Bacteroidia</taxon>
        <taxon>Bacteroidales</taxon>
        <taxon>Bacteroidaceae</taxon>
        <taxon>Bacteroides</taxon>
    </lineage>
</organism>
<dbReference type="CAZy" id="PL1">
    <property type="family name" value="Polysaccharide Lyase Family 1"/>
</dbReference>
<dbReference type="SUPFAM" id="SSF51126">
    <property type="entry name" value="Pectin lyase-like"/>
    <property type="match status" value="1"/>
</dbReference>
<evidence type="ECO:0000313" key="4">
    <source>
        <dbReference type="EMBL" id="EDS14139.1"/>
    </source>
</evidence>
<dbReference type="InterPro" id="IPR052063">
    <property type="entry name" value="Polysaccharide_Lyase_1"/>
</dbReference>
<feature type="compositionally biased region" description="Acidic residues" evidence="3">
    <location>
        <begin position="64"/>
        <end position="78"/>
    </location>
</feature>
<comment type="caution">
    <text evidence="4">The sequence shown here is derived from an EMBL/GenBank/DDBJ whole genome shotgun (WGS) entry which is preliminary data.</text>
</comment>
<dbReference type="Proteomes" id="UP000004713">
    <property type="component" value="Unassembled WGS sequence"/>
</dbReference>
<reference evidence="4 5" key="1">
    <citation type="submission" date="2007-11" db="EMBL/GenBank/DDBJ databases">
        <title>Draft genome sequence of Bacteroides stercoris(ATCC 43183).</title>
        <authorList>
            <person name="Sudarsanam P."/>
            <person name="Ley R."/>
            <person name="Guruge J."/>
            <person name="Turnbaugh P.J."/>
            <person name="Mahowald M."/>
            <person name="Liep D."/>
            <person name="Gordon J."/>
        </authorList>
    </citation>
    <scope>NUCLEOTIDE SEQUENCE [LARGE SCALE GENOMIC DNA]</scope>
    <source>
        <strain evidence="4 5">ATCC 43183</strain>
    </source>
</reference>
<dbReference type="PANTHER" id="PTHR42970:SF1">
    <property type="entry name" value="PECTATE LYASE C-RELATED"/>
    <property type="match status" value="1"/>
</dbReference>